<gene>
    <name evidence="10" type="primary">LOC116305652</name>
</gene>
<dbReference type="PANTHER" id="PTHR21540:SF3">
    <property type="entry name" value="E3 UBIQUITIN-PROTEIN LIGASE ZSWIM2"/>
    <property type="match status" value="1"/>
</dbReference>
<feature type="region of interest" description="Disordered" evidence="5">
    <location>
        <begin position="580"/>
        <end position="606"/>
    </location>
</feature>
<dbReference type="PROSITE" id="PS50089">
    <property type="entry name" value="ZF_RING_2"/>
    <property type="match status" value="2"/>
</dbReference>
<dbReference type="Pfam" id="PF00569">
    <property type="entry name" value="ZZ"/>
    <property type="match status" value="1"/>
</dbReference>
<dbReference type="InterPro" id="IPR001841">
    <property type="entry name" value="Znf_RING"/>
</dbReference>
<organism evidence="9 10">
    <name type="scientific">Actinia tenebrosa</name>
    <name type="common">Australian red waratah sea anemone</name>
    <dbReference type="NCBI Taxonomy" id="6105"/>
    <lineage>
        <taxon>Eukaryota</taxon>
        <taxon>Metazoa</taxon>
        <taxon>Cnidaria</taxon>
        <taxon>Anthozoa</taxon>
        <taxon>Hexacorallia</taxon>
        <taxon>Actiniaria</taxon>
        <taxon>Actiniidae</taxon>
        <taxon>Actinia</taxon>
    </lineage>
</organism>
<dbReference type="PROSITE" id="PS50135">
    <property type="entry name" value="ZF_ZZ_2"/>
    <property type="match status" value="1"/>
</dbReference>
<dbReference type="InParanoid" id="A0A6P8IZW0"/>
<evidence type="ECO:0000259" key="8">
    <source>
        <dbReference type="PROSITE" id="PS50966"/>
    </source>
</evidence>
<dbReference type="InterPro" id="IPR043145">
    <property type="entry name" value="Znf_ZZ_sf"/>
</dbReference>
<dbReference type="Gene3D" id="3.30.60.90">
    <property type="match status" value="1"/>
</dbReference>
<keyword evidence="2 4" id="KW-0863">Zinc-finger</keyword>
<dbReference type="AlphaFoldDB" id="A0A6P8IZW0"/>
<feature type="compositionally biased region" description="Basic and acidic residues" evidence="5">
    <location>
        <begin position="453"/>
        <end position="466"/>
    </location>
</feature>
<dbReference type="GeneID" id="116305652"/>
<feature type="domain" description="SWIM-type" evidence="8">
    <location>
        <begin position="49"/>
        <end position="82"/>
    </location>
</feature>
<dbReference type="Gene3D" id="3.30.40.10">
    <property type="entry name" value="Zinc/RING finger domain, C3HC4 (zinc finger)"/>
    <property type="match status" value="2"/>
</dbReference>
<dbReference type="PROSITE" id="PS50966">
    <property type="entry name" value="ZF_SWIM"/>
    <property type="match status" value="1"/>
</dbReference>
<dbReference type="SMART" id="SM00184">
    <property type="entry name" value="RING"/>
    <property type="match status" value="2"/>
</dbReference>
<sequence length="638" mass="71754">MSRQVPWRRICPDVVCHRIEQANQARIYLLRETGPTGFLLKEDGNDKKFKVFLGDQHSCTCSTFMKERELCIHILWVLLKKFRVPKENAVIFQLSLVEREINEVIRGAYHQSHTRRKDESQNNVNPSDNRNKLKQKEITDEDICPICQDELLMKSGEPLTYCKYGCGNSIHIKCMKVWAEHQRSTGEKIMKCPLCRVDFGSFQEIQDEFTKSSRKKTRSERQDVHLGATCHKCKMSPISGKCYRCAVCIDYHLCHQCFASDHHVQHSFQFRQNSSHRWRPASRVTPLPNAVMENLQAREITDADYDLLLQLDRALADHEGVPGHVLTTLPVEVLRDRHPLITSNTICQVCLSSFQPFHCVRKLACHHAFHRDCIDNWLTSHSTCPVDGGTVNAVLPNQRGGSNEVRSPLTRKDRSNRQGLLVKRRERGSTENSQIPRSLPSDFSLSGLGIVVRDRSRESSPSEKIRNSNHIDCSPPQSLLLRNQSVQREHIIFDPLNGSKPPIAPTGSRDRGVQPPVVPSNMGRGARTSSYSSSSSKRKNSIGNQVAVRRCSLPLEQKTSSLEDLSLNATGLAMCMDRPAKQKVSKQKSGQLIRGKLSSAPKSKNSGAMVLNSEPLVASGLAIHLPSAEIADLAEVDS</sequence>
<dbReference type="FunCoup" id="A0A6P8IZW0">
    <property type="interactions" value="1"/>
</dbReference>
<feature type="domain" description="RING-type" evidence="6">
    <location>
        <begin position="144"/>
        <end position="196"/>
    </location>
</feature>
<keyword evidence="9" id="KW-1185">Reference proteome</keyword>
<dbReference type="Proteomes" id="UP000515163">
    <property type="component" value="Unplaced"/>
</dbReference>
<feature type="region of interest" description="Disordered" evidence="5">
    <location>
        <begin position="453"/>
        <end position="477"/>
    </location>
</feature>
<reference evidence="10" key="1">
    <citation type="submission" date="2025-08" db="UniProtKB">
        <authorList>
            <consortium name="RefSeq"/>
        </authorList>
    </citation>
    <scope>IDENTIFICATION</scope>
    <source>
        <tissue evidence="10">Tentacle</tissue>
    </source>
</reference>
<dbReference type="SMART" id="SM00291">
    <property type="entry name" value="ZnF_ZZ"/>
    <property type="match status" value="1"/>
</dbReference>
<dbReference type="InterPro" id="IPR039903">
    <property type="entry name" value="Zswim2"/>
</dbReference>
<evidence type="ECO:0000259" key="7">
    <source>
        <dbReference type="PROSITE" id="PS50135"/>
    </source>
</evidence>
<accession>A0A6P8IZW0</accession>
<evidence type="ECO:0000259" key="6">
    <source>
        <dbReference type="PROSITE" id="PS50089"/>
    </source>
</evidence>
<feature type="region of interest" description="Disordered" evidence="5">
    <location>
        <begin position="494"/>
        <end position="545"/>
    </location>
</feature>
<dbReference type="SUPFAM" id="SSF57850">
    <property type="entry name" value="RING/U-box"/>
    <property type="match status" value="3"/>
</dbReference>
<evidence type="ECO:0000313" key="10">
    <source>
        <dbReference type="RefSeq" id="XP_031571468.1"/>
    </source>
</evidence>
<dbReference type="PANTHER" id="PTHR21540">
    <property type="entry name" value="RING FINGER AND SWIM DOMAIN-CONTAINING PROTEIN 2"/>
    <property type="match status" value="1"/>
</dbReference>
<feature type="compositionally biased region" description="Polar residues" evidence="5">
    <location>
        <begin position="430"/>
        <end position="441"/>
    </location>
</feature>
<dbReference type="KEGG" id="aten:116305652"/>
<proteinExistence type="predicted"/>
<feature type="region of interest" description="Disordered" evidence="5">
    <location>
        <begin position="112"/>
        <end position="132"/>
    </location>
</feature>
<dbReference type="CDD" id="cd16494">
    <property type="entry name" value="RING-CH-C4HC3_ZSWM2"/>
    <property type="match status" value="1"/>
</dbReference>
<keyword evidence="1" id="KW-0479">Metal-binding</keyword>
<evidence type="ECO:0000256" key="2">
    <source>
        <dbReference type="ARBA" id="ARBA00022771"/>
    </source>
</evidence>
<dbReference type="InterPro" id="IPR013083">
    <property type="entry name" value="Znf_RING/FYVE/PHD"/>
</dbReference>
<dbReference type="InterPro" id="IPR007527">
    <property type="entry name" value="Znf_SWIM"/>
</dbReference>
<protein>
    <submittedName>
        <fullName evidence="10">E3 ubiquitin-protein ligase ZSWIM2-like isoform X1</fullName>
    </submittedName>
</protein>
<dbReference type="InterPro" id="IPR000433">
    <property type="entry name" value="Znf_ZZ"/>
</dbReference>
<evidence type="ECO:0000256" key="5">
    <source>
        <dbReference type="SAM" id="MobiDB-lite"/>
    </source>
</evidence>
<dbReference type="PROSITE" id="PS01357">
    <property type="entry name" value="ZF_ZZ_1"/>
    <property type="match status" value="1"/>
</dbReference>
<dbReference type="Pfam" id="PF04434">
    <property type="entry name" value="SWIM"/>
    <property type="match status" value="1"/>
</dbReference>
<dbReference type="GO" id="GO:0061630">
    <property type="term" value="F:ubiquitin protein ligase activity"/>
    <property type="evidence" value="ECO:0007669"/>
    <property type="project" value="InterPro"/>
</dbReference>
<evidence type="ECO:0000256" key="4">
    <source>
        <dbReference type="PROSITE-ProRule" id="PRU00228"/>
    </source>
</evidence>
<dbReference type="Pfam" id="PF13639">
    <property type="entry name" value="zf-RING_2"/>
    <property type="match status" value="1"/>
</dbReference>
<evidence type="ECO:0000256" key="3">
    <source>
        <dbReference type="ARBA" id="ARBA00022833"/>
    </source>
</evidence>
<dbReference type="GO" id="GO:0008270">
    <property type="term" value="F:zinc ion binding"/>
    <property type="evidence" value="ECO:0007669"/>
    <property type="project" value="UniProtKB-KW"/>
</dbReference>
<name>A0A6P8IZW0_ACTTE</name>
<feature type="region of interest" description="Disordered" evidence="5">
    <location>
        <begin position="391"/>
        <end position="441"/>
    </location>
</feature>
<feature type="domain" description="RING-type" evidence="6">
    <location>
        <begin position="347"/>
        <end position="387"/>
    </location>
</feature>
<keyword evidence="3" id="KW-0862">Zinc</keyword>
<dbReference type="RefSeq" id="XP_031571468.1">
    <property type="nucleotide sequence ID" value="XM_031715608.1"/>
</dbReference>
<evidence type="ECO:0000256" key="1">
    <source>
        <dbReference type="ARBA" id="ARBA00022723"/>
    </source>
</evidence>
<evidence type="ECO:0000313" key="9">
    <source>
        <dbReference type="Proteomes" id="UP000515163"/>
    </source>
</evidence>
<dbReference type="OrthoDB" id="5951475at2759"/>
<feature type="compositionally biased region" description="Polar residues" evidence="5">
    <location>
        <begin position="468"/>
        <end position="477"/>
    </location>
</feature>
<feature type="domain" description="ZZ-type" evidence="7">
    <location>
        <begin position="225"/>
        <end position="276"/>
    </location>
</feature>